<gene>
    <name evidence="2" type="ORF">CSW10_03825</name>
    <name evidence="3" type="ORF">NCTC10125_00766</name>
</gene>
<reference evidence="2 4" key="1">
    <citation type="submission" date="2017-10" db="EMBL/GenBank/DDBJ databases">
        <title>Genome-wide analysis of the first isolated strain mycoplasma dispar GS01.</title>
        <authorList>
            <person name="Hao H."/>
            <person name="Chen S."/>
            <person name="Zhao P."/>
            <person name="Chu Y."/>
            <person name="Liu Y."/>
        </authorList>
    </citation>
    <scope>NUCLEOTIDE SEQUENCE [LARGE SCALE GENOMIC DNA]</scope>
    <source>
        <strain evidence="2 4">GS01</strain>
    </source>
</reference>
<feature type="transmembrane region" description="Helical" evidence="1">
    <location>
        <begin position="12"/>
        <end position="37"/>
    </location>
</feature>
<proteinExistence type="predicted"/>
<dbReference type="AlphaFoldDB" id="A0AAJ5NR37"/>
<evidence type="ECO:0000313" key="4">
    <source>
        <dbReference type="Proteomes" id="UP000224629"/>
    </source>
</evidence>
<reference evidence="3 5" key="2">
    <citation type="submission" date="2019-01" db="EMBL/GenBank/DDBJ databases">
        <authorList>
            <consortium name="Pathogen Informatics"/>
        </authorList>
    </citation>
    <scope>NUCLEOTIDE SEQUENCE [LARGE SCALE GENOMIC DNA]</scope>
    <source>
        <strain evidence="3 5">NCTC10125</strain>
    </source>
</reference>
<sequence length="267" mass="31482">MLKNSKSNFWTFFSIGMWFWVQSAILISVGGYLVYVYDVQNQYQFSKISQHQFWNAKKNVLTFEGVEPPFFVDEIDREKAKKRPKTTVIESKLVNNFNDFRDKYVFVSKNPQPSFQKNGLEFKSKQLQNAYLIKNTNDLVDLIMTNKKKSNETSQEFFLRTSIEKDVNHLLKEVNLAEKDVIILNNYVSQLFGIWGDRREKGLNLVDFSFDQKSKTIKLEWKFQNYRANAAIVQKIGAYDWFKSYILLVDKNKIDTLKNISFESVFS</sequence>
<dbReference type="Proteomes" id="UP000224629">
    <property type="component" value="Chromosome"/>
</dbReference>
<evidence type="ECO:0000313" key="3">
    <source>
        <dbReference type="EMBL" id="VEU62761.1"/>
    </source>
</evidence>
<protein>
    <submittedName>
        <fullName evidence="3">Uncharacterized protein</fullName>
    </submittedName>
</protein>
<name>A0AAJ5NR37_9BACT</name>
<keyword evidence="1" id="KW-0472">Membrane</keyword>
<keyword evidence="1" id="KW-0812">Transmembrane</keyword>
<dbReference type="RefSeq" id="WP_044635710.1">
    <property type="nucleotide sequence ID" value="NZ_CP007229.1"/>
</dbReference>
<dbReference type="EMBL" id="LR214971">
    <property type="protein sequence ID" value="VEU62761.1"/>
    <property type="molecule type" value="Genomic_DNA"/>
</dbReference>
<evidence type="ECO:0000256" key="1">
    <source>
        <dbReference type="SAM" id="Phobius"/>
    </source>
</evidence>
<organism evidence="3 5">
    <name type="scientific">Mesomycoplasma dispar</name>
    <dbReference type="NCBI Taxonomy" id="86660"/>
    <lineage>
        <taxon>Bacteria</taxon>
        <taxon>Bacillati</taxon>
        <taxon>Mycoplasmatota</taxon>
        <taxon>Mycoplasmoidales</taxon>
        <taxon>Metamycoplasmataceae</taxon>
        <taxon>Mesomycoplasma</taxon>
    </lineage>
</organism>
<evidence type="ECO:0000313" key="2">
    <source>
        <dbReference type="EMBL" id="ATP60017.1"/>
    </source>
</evidence>
<dbReference type="KEGG" id="mds:MDIS_04050"/>
<dbReference type="EMBL" id="CP024161">
    <property type="protein sequence ID" value="ATP60017.1"/>
    <property type="molecule type" value="Genomic_DNA"/>
</dbReference>
<keyword evidence="1" id="KW-1133">Transmembrane helix</keyword>
<dbReference type="Proteomes" id="UP000289629">
    <property type="component" value="Chromosome"/>
</dbReference>
<evidence type="ECO:0000313" key="5">
    <source>
        <dbReference type="Proteomes" id="UP000289629"/>
    </source>
</evidence>
<keyword evidence="4" id="KW-1185">Reference proteome</keyword>
<accession>A0AAJ5NR37</accession>